<dbReference type="NCBIfam" id="TIGR00573">
    <property type="entry name" value="dnaq"/>
    <property type="match status" value="1"/>
</dbReference>
<dbReference type="GO" id="GO:0003677">
    <property type="term" value="F:DNA binding"/>
    <property type="evidence" value="ECO:0007669"/>
    <property type="project" value="InterPro"/>
</dbReference>
<dbReference type="GO" id="GO:0008408">
    <property type="term" value="F:3'-5' exonuclease activity"/>
    <property type="evidence" value="ECO:0007669"/>
    <property type="project" value="TreeGrafter"/>
</dbReference>
<dbReference type="CDD" id="cd06131">
    <property type="entry name" value="DNA_pol_III_epsilon_Ecoli_like"/>
    <property type="match status" value="1"/>
</dbReference>
<feature type="binding site" evidence="18">
    <location>
        <position position="10"/>
    </location>
    <ligand>
        <name>substrate</name>
    </ligand>
</feature>
<evidence type="ECO:0000259" key="22">
    <source>
        <dbReference type="SMART" id="SM00479"/>
    </source>
</evidence>
<evidence type="ECO:0000256" key="1">
    <source>
        <dbReference type="ARBA" id="ARBA00001936"/>
    </source>
</evidence>
<evidence type="ECO:0000313" key="23">
    <source>
        <dbReference type="EMBL" id="MBB4264531.1"/>
    </source>
</evidence>
<comment type="caution">
    <text evidence="23">The sequence shown here is derived from an EMBL/GenBank/DDBJ whole genome shotgun (WGS) entry which is preliminary data.</text>
</comment>
<dbReference type="EMBL" id="JACIGK010000001">
    <property type="protein sequence ID" value="MBB4264531.1"/>
    <property type="molecule type" value="Genomic_DNA"/>
</dbReference>
<evidence type="ECO:0000256" key="17">
    <source>
        <dbReference type="PIRSR" id="PIRSR606309-1"/>
    </source>
</evidence>
<evidence type="ECO:0000256" key="20">
    <source>
        <dbReference type="RuleBase" id="RU364087"/>
    </source>
</evidence>
<dbReference type="PANTHER" id="PTHR30231">
    <property type="entry name" value="DNA POLYMERASE III SUBUNIT EPSILON"/>
    <property type="match status" value="1"/>
</dbReference>
<keyword evidence="10 20" id="KW-0269">Exonuclease</keyword>
<evidence type="ECO:0000256" key="6">
    <source>
        <dbReference type="ARBA" id="ARBA00022705"/>
    </source>
</evidence>
<dbReference type="SMART" id="SM00479">
    <property type="entry name" value="EXOIII"/>
    <property type="match status" value="1"/>
</dbReference>
<keyword evidence="8 19" id="KW-0479">Metal-binding</keyword>
<evidence type="ECO:0000256" key="11">
    <source>
        <dbReference type="ARBA" id="ARBA00022842"/>
    </source>
</evidence>
<dbReference type="Pfam" id="PF00929">
    <property type="entry name" value="RNase_T"/>
    <property type="match status" value="1"/>
</dbReference>
<dbReference type="EC" id="2.7.7.7" evidence="2 20"/>
<evidence type="ECO:0000256" key="15">
    <source>
        <dbReference type="ARBA" id="ARBA00026073"/>
    </source>
</evidence>
<organism evidence="23 24">
    <name type="scientific">Roseospira visakhapatnamensis</name>
    <dbReference type="NCBI Taxonomy" id="390880"/>
    <lineage>
        <taxon>Bacteria</taxon>
        <taxon>Pseudomonadati</taxon>
        <taxon>Pseudomonadota</taxon>
        <taxon>Alphaproteobacteria</taxon>
        <taxon>Rhodospirillales</taxon>
        <taxon>Rhodospirillaceae</taxon>
        <taxon>Roseospira</taxon>
    </lineage>
</organism>
<comment type="cofactor">
    <cofactor evidence="19">
        <name>Mg(2+)</name>
        <dbReference type="ChEBI" id="CHEBI:18420"/>
    </cofactor>
    <cofactor evidence="19">
        <name>Mn(2+)</name>
        <dbReference type="ChEBI" id="CHEBI:29035"/>
    </cofactor>
    <text evidence="19">Binds 2 divalent metal cations. Magnesium or manganese.</text>
</comment>
<evidence type="ECO:0000256" key="10">
    <source>
        <dbReference type="ARBA" id="ARBA00022839"/>
    </source>
</evidence>
<dbReference type="FunFam" id="3.30.420.10:FF:000012">
    <property type="entry name" value="DNA polymerase III subunit epsilon"/>
    <property type="match status" value="1"/>
</dbReference>
<protein>
    <recommendedName>
        <fullName evidence="3 20">DNA polymerase III subunit epsilon</fullName>
        <ecNumber evidence="2 20">2.7.7.7</ecNumber>
    </recommendedName>
</protein>
<keyword evidence="5 20" id="KW-0548">Nucleotidyltransferase</keyword>
<evidence type="ECO:0000256" key="4">
    <source>
        <dbReference type="ARBA" id="ARBA00022679"/>
    </source>
</evidence>
<dbReference type="NCBIfam" id="TIGR01406">
    <property type="entry name" value="dnaQ_proteo"/>
    <property type="match status" value="1"/>
</dbReference>
<evidence type="ECO:0000256" key="12">
    <source>
        <dbReference type="ARBA" id="ARBA00022932"/>
    </source>
</evidence>
<comment type="catalytic activity">
    <reaction evidence="16 20">
        <text>DNA(n) + a 2'-deoxyribonucleoside 5'-triphosphate = DNA(n+1) + diphosphate</text>
        <dbReference type="Rhea" id="RHEA:22508"/>
        <dbReference type="Rhea" id="RHEA-COMP:17339"/>
        <dbReference type="Rhea" id="RHEA-COMP:17340"/>
        <dbReference type="ChEBI" id="CHEBI:33019"/>
        <dbReference type="ChEBI" id="CHEBI:61560"/>
        <dbReference type="ChEBI" id="CHEBI:173112"/>
        <dbReference type="EC" id="2.7.7.7"/>
    </reaction>
</comment>
<proteinExistence type="predicted"/>
<dbReference type="AlphaFoldDB" id="A0A7W6W8L5"/>
<evidence type="ECO:0000256" key="3">
    <source>
        <dbReference type="ARBA" id="ARBA00020352"/>
    </source>
</evidence>
<dbReference type="GO" id="GO:0005829">
    <property type="term" value="C:cytosol"/>
    <property type="evidence" value="ECO:0007669"/>
    <property type="project" value="TreeGrafter"/>
</dbReference>
<evidence type="ECO:0000256" key="16">
    <source>
        <dbReference type="ARBA" id="ARBA00049244"/>
    </source>
</evidence>
<comment type="subunit">
    <text evidence="15 20">DNA polymerase III contains a core (composed of alpha, epsilon and theta chains) that associates with a tau subunit. This core dimerizes to form the POLIII' complex. PolIII' associates with the gamma complex (composed of gamma, delta, delta', psi and chi chains) and with the beta chain to form the complete DNA polymerase III complex.</text>
</comment>
<feature type="binding site" evidence="18">
    <location>
        <position position="58"/>
    </location>
    <ligand>
        <name>substrate</name>
    </ligand>
</feature>
<feature type="binding site" evidence="18">
    <location>
        <position position="156"/>
    </location>
    <ligand>
        <name>substrate</name>
    </ligand>
</feature>
<feature type="binding site" evidence="18">
    <location>
        <position position="8"/>
    </location>
    <ligand>
        <name>substrate</name>
    </ligand>
</feature>
<dbReference type="InterPro" id="IPR036397">
    <property type="entry name" value="RNaseH_sf"/>
</dbReference>
<dbReference type="InterPro" id="IPR006309">
    <property type="entry name" value="DnaQ_proteo"/>
</dbReference>
<evidence type="ECO:0000256" key="5">
    <source>
        <dbReference type="ARBA" id="ARBA00022695"/>
    </source>
</evidence>
<feature type="binding site" evidence="19">
    <location>
        <position position="8"/>
    </location>
    <ligand>
        <name>a divalent metal cation</name>
        <dbReference type="ChEBI" id="CHEBI:60240"/>
        <label>1</label>
        <note>catalytic</note>
    </ligand>
</feature>
<keyword evidence="6 20" id="KW-0235">DNA replication</keyword>
<reference evidence="23 24" key="1">
    <citation type="submission" date="2020-08" db="EMBL/GenBank/DDBJ databases">
        <title>Genome sequencing of Purple Non-Sulfur Bacteria from various extreme environments.</title>
        <authorList>
            <person name="Mayer M."/>
        </authorList>
    </citation>
    <scope>NUCLEOTIDE SEQUENCE [LARGE SCALE GENOMIC DNA]</scope>
    <source>
        <strain evidence="23 24">JA131</strain>
    </source>
</reference>
<dbReference type="InterPro" id="IPR012337">
    <property type="entry name" value="RNaseH-like_sf"/>
</dbReference>
<feature type="binding site" evidence="19">
    <location>
        <position position="10"/>
    </location>
    <ligand>
        <name>a divalent metal cation</name>
        <dbReference type="ChEBI" id="CHEBI:60240"/>
        <label>1</label>
        <note>catalytic</note>
    </ligand>
</feature>
<keyword evidence="11 19" id="KW-0460">Magnesium</keyword>
<evidence type="ECO:0000313" key="24">
    <source>
        <dbReference type="Proteomes" id="UP000554286"/>
    </source>
</evidence>
<dbReference type="SUPFAM" id="SSF53098">
    <property type="entry name" value="Ribonuclease H-like"/>
    <property type="match status" value="1"/>
</dbReference>
<evidence type="ECO:0000256" key="2">
    <source>
        <dbReference type="ARBA" id="ARBA00012417"/>
    </source>
</evidence>
<keyword evidence="13 19" id="KW-0464">Manganese</keyword>
<name>A0A7W6W8L5_9PROT</name>
<evidence type="ECO:0000256" key="7">
    <source>
        <dbReference type="ARBA" id="ARBA00022722"/>
    </source>
</evidence>
<dbReference type="Proteomes" id="UP000554286">
    <property type="component" value="Unassembled WGS sequence"/>
</dbReference>
<comment type="function">
    <text evidence="14 20">DNA polymerase III is a complex, multichain enzyme responsible for most of the replicative synthesis in bacteria. The epsilon subunit contain the editing function and is a proofreading 3'-5' exonuclease.</text>
</comment>
<gene>
    <name evidence="20" type="primary">dnaQ</name>
    <name evidence="23" type="ORF">GGD89_000137</name>
</gene>
<evidence type="ECO:0000256" key="13">
    <source>
        <dbReference type="ARBA" id="ARBA00023211"/>
    </source>
</evidence>
<sequence>MIREIVLDTETTGFDPDQGDRIVEIGALELLNHVATGRTYHVYLNPERDMPEGAYRVHGLSSAFLADKPLFHEVVDAFLTFIADSALVIHNAAFDMKFLNAELARIDRPPLSMDRAIDTVTMARRKFPGAPASLDALCRRFAIDNAHRALHGALLDSELLAEVYLELMGGREPGLGLMKTGAARRGADPDDPGGADGALPSAATRPRRSPRPHQESAAERDAHGVFLTRLKDPIWLR</sequence>
<evidence type="ECO:0000256" key="18">
    <source>
        <dbReference type="PIRSR" id="PIRSR606309-2"/>
    </source>
</evidence>
<evidence type="ECO:0000256" key="14">
    <source>
        <dbReference type="ARBA" id="ARBA00025483"/>
    </source>
</evidence>
<dbReference type="GO" id="GO:0046872">
    <property type="term" value="F:metal ion binding"/>
    <property type="evidence" value="ECO:0007669"/>
    <property type="project" value="UniProtKB-KW"/>
</dbReference>
<feature type="compositionally biased region" description="Basic and acidic residues" evidence="21">
    <location>
        <begin position="212"/>
        <end position="223"/>
    </location>
</feature>
<feature type="binding site" evidence="19">
    <location>
        <position position="156"/>
    </location>
    <ligand>
        <name>a divalent metal cation</name>
        <dbReference type="ChEBI" id="CHEBI:60240"/>
        <label>1</label>
        <note>catalytic</note>
    </ligand>
</feature>
<comment type="cofactor">
    <cofactor evidence="1 20">
        <name>Mn(2+)</name>
        <dbReference type="ChEBI" id="CHEBI:29035"/>
    </cofactor>
</comment>
<evidence type="ECO:0000256" key="9">
    <source>
        <dbReference type="ARBA" id="ARBA00022801"/>
    </source>
</evidence>
<dbReference type="GO" id="GO:0003887">
    <property type="term" value="F:DNA-directed DNA polymerase activity"/>
    <property type="evidence" value="ECO:0007669"/>
    <property type="project" value="UniProtKB-KW"/>
</dbReference>
<dbReference type="Gene3D" id="3.30.420.10">
    <property type="entry name" value="Ribonuclease H-like superfamily/Ribonuclease H"/>
    <property type="match status" value="1"/>
</dbReference>
<evidence type="ECO:0000256" key="19">
    <source>
        <dbReference type="PIRSR" id="PIRSR606309-3"/>
    </source>
</evidence>
<accession>A0A7W6W8L5</accession>
<keyword evidence="24" id="KW-1185">Reference proteome</keyword>
<dbReference type="GO" id="GO:0045004">
    <property type="term" value="P:DNA replication proofreading"/>
    <property type="evidence" value="ECO:0007669"/>
    <property type="project" value="TreeGrafter"/>
</dbReference>
<dbReference type="PANTHER" id="PTHR30231:SF41">
    <property type="entry name" value="DNA POLYMERASE III SUBUNIT EPSILON"/>
    <property type="match status" value="1"/>
</dbReference>
<dbReference type="InterPro" id="IPR013520">
    <property type="entry name" value="Ribonucl_H"/>
</dbReference>
<feature type="region of interest" description="Disordered" evidence="21">
    <location>
        <begin position="178"/>
        <end position="223"/>
    </location>
</feature>
<dbReference type="NCBIfam" id="NF004316">
    <property type="entry name" value="PRK05711.1"/>
    <property type="match status" value="1"/>
</dbReference>
<evidence type="ECO:0000256" key="8">
    <source>
        <dbReference type="ARBA" id="ARBA00022723"/>
    </source>
</evidence>
<feature type="domain" description="Exonuclease" evidence="22">
    <location>
        <begin position="3"/>
        <end position="173"/>
    </location>
</feature>
<feature type="active site" description="Proton acceptor" evidence="17">
    <location>
        <position position="151"/>
    </location>
</feature>
<keyword evidence="7 20" id="KW-0540">Nuclease</keyword>
<keyword evidence="9 20" id="KW-0378">Hydrolase</keyword>
<dbReference type="InterPro" id="IPR006054">
    <property type="entry name" value="DnaQ"/>
</dbReference>
<evidence type="ECO:0000256" key="21">
    <source>
        <dbReference type="SAM" id="MobiDB-lite"/>
    </source>
</evidence>
<keyword evidence="12 20" id="KW-0239">DNA-directed DNA polymerase</keyword>
<keyword evidence="4 20" id="KW-0808">Transferase</keyword>